<dbReference type="InterPro" id="IPR006115">
    <property type="entry name" value="6PGDH_NADP-bd"/>
</dbReference>
<dbReference type="InterPro" id="IPR036291">
    <property type="entry name" value="NAD(P)-bd_dom_sf"/>
</dbReference>
<dbReference type="RefSeq" id="WP_164133023.1">
    <property type="nucleotide sequence ID" value="NZ_JAAGOX010000057.1"/>
</dbReference>
<dbReference type="Gene3D" id="3.40.50.720">
    <property type="entry name" value="NAD(P)-binding Rossmann-like Domain"/>
    <property type="match status" value="1"/>
</dbReference>
<organism evidence="2">
    <name type="scientific">Ruegeria sp. PrR005</name>
    <dbReference type="NCBI Taxonomy" id="2706882"/>
    <lineage>
        <taxon>Bacteria</taxon>
        <taxon>Pseudomonadati</taxon>
        <taxon>Pseudomonadota</taxon>
        <taxon>Alphaproteobacteria</taxon>
        <taxon>Rhodobacterales</taxon>
        <taxon>Roseobacteraceae</taxon>
        <taxon>Ruegeria</taxon>
    </lineage>
</organism>
<dbReference type="AlphaFoldDB" id="A0A6B2NY62"/>
<dbReference type="Pfam" id="PF03446">
    <property type="entry name" value="NAD_binding_2"/>
    <property type="match status" value="1"/>
</dbReference>
<sequence length="71" mass="7430">MSDVTMIGLGAMGSALALAYLRNGHGVSVWNRTTARMTSVGNEGAVPCETAWQAVRASPVTVICLDNYDAT</sequence>
<evidence type="ECO:0000259" key="1">
    <source>
        <dbReference type="Pfam" id="PF03446"/>
    </source>
</evidence>
<gene>
    <name evidence="2" type="ORF">G0P99_23990</name>
</gene>
<dbReference type="EMBL" id="JAAGOX010000057">
    <property type="protein sequence ID" value="NDW48020.1"/>
    <property type="molecule type" value="Genomic_DNA"/>
</dbReference>
<evidence type="ECO:0000313" key="2">
    <source>
        <dbReference type="EMBL" id="NDW48020.1"/>
    </source>
</evidence>
<comment type="caution">
    <text evidence="2">The sequence shown here is derived from an EMBL/GenBank/DDBJ whole genome shotgun (WGS) entry which is preliminary data.</text>
</comment>
<proteinExistence type="predicted"/>
<protein>
    <submittedName>
        <fullName evidence="2">NAD(P)-binding domain-containing protein</fullName>
    </submittedName>
</protein>
<dbReference type="SUPFAM" id="SSF51735">
    <property type="entry name" value="NAD(P)-binding Rossmann-fold domains"/>
    <property type="match status" value="1"/>
</dbReference>
<feature type="domain" description="6-phosphogluconate dehydrogenase NADP-binding" evidence="1">
    <location>
        <begin position="3"/>
        <end position="70"/>
    </location>
</feature>
<name>A0A6B2NY62_9RHOB</name>
<reference evidence="2" key="1">
    <citation type="submission" date="2020-02" db="EMBL/GenBank/DDBJ databases">
        <title>Delineation of the pyrene-degrading pathway in Roseobacter clade bacteria by genomic analysis.</title>
        <authorList>
            <person name="Zhou H."/>
            <person name="Wang H."/>
        </authorList>
    </citation>
    <scope>NUCLEOTIDE SEQUENCE</scope>
    <source>
        <strain evidence="2">PrR005</strain>
    </source>
</reference>
<accession>A0A6B2NY62</accession>
<dbReference type="GO" id="GO:0050661">
    <property type="term" value="F:NADP binding"/>
    <property type="evidence" value="ECO:0007669"/>
    <property type="project" value="InterPro"/>
</dbReference>